<dbReference type="Gene3D" id="3.40.50.300">
    <property type="entry name" value="P-loop containing nucleotide triphosphate hydrolases"/>
    <property type="match status" value="1"/>
</dbReference>
<evidence type="ECO:0000256" key="1">
    <source>
        <dbReference type="ARBA" id="ARBA00000312"/>
    </source>
</evidence>
<dbReference type="EC" id="2.7.7.62" evidence="14"/>
<dbReference type="GO" id="GO:0005524">
    <property type="term" value="F:ATP binding"/>
    <property type="evidence" value="ECO:0007669"/>
    <property type="project" value="UniProtKB-UniRule"/>
</dbReference>
<dbReference type="RefSeq" id="WP_085276901.1">
    <property type="nucleotide sequence ID" value="NZ_FXAG01000015.1"/>
</dbReference>
<evidence type="ECO:0000256" key="8">
    <source>
        <dbReference type="ARBA" id="ARBA00022573"/>
    </source>
</evidence>
<keyword evidence="13 14" id="KW-0342">GTP-binding</keyword>
<dbReference type="PIRSF" id="PIRSF006135">
    <property type="entry name" value="CobU"/>
    <property type="match status" value="1"/>
</dbReference>
<feature type="binding site" evidence="16">
    <location>
        <position position="60"/>
    </location>
    <ligand>
        <name>GTP</name>
        <dbReference type="ChEBI" id="CHEBI:37565"/>
    </ligand>
</feature>
<proteinExistence type="inferred from homology"/>
<evidence type="ECO:0000313" key="18">
    <source>
        <dbReference type="Proteomes" id="UP000192920"/>
    </source>
</evidence>
<dbReference type="PANTHER" id="PTHR34848">
    <property type="match status" value="1"/>
</dbReference>
<comment type="function">
    <text evidence="4 14">Catalyzes ATP-dependent phosphorylation of adenosylcobinamide and addition of GMP to adenosylcobinamide phosphate.</text>
</comment>
<dbReference type="NCBIfam" id="NF004469">
    <property type="entry name" value="PRK05800.1"/>
    <property type="match status" value="1"/>
</dbReference>
<reference evidence="18" key="1">
    <citation type="submission" date="2017-04" db="EMBL/GenBank/DDBJ databases">
        <authorList>
            <person name="Varghese N."/>
            <person name="Submissions S."/>
        </authorList>
    </citation>
    <scope>NUCLEOTIDE SEQUENCE [LARGE SCALE GENOMIC DNA]</scope>
    <source>
        <strain evidence="18">DSM 22618</strain>
    </source>
</reference>
<evidence type="ECO:0000256" key="9">
    <source>
        <dbReference type="ARBA" id="ARBA00022679"/>
    </source>
</evidence>
<dbReference type="Proteomes" id="UP000192920">
    <property type="component" value="Unassembled WGS sequence"/>
</dbReference>
<feature type="binding site" evidence="16">
    <location>
        <begin position="7"/>
        <end position="14"/>
    </location>
    <ligand>
        <name>GTP</name>
        <dbReference type="ChEBI" id="CHEBI:37565"/>
    </ligand>
</feature>
<dbReference type="PANTHER" id="PTHR34848:SF1">
    <property type="entry name" value="BIFUNCTIONAL ADENOSYLCOBALAMIN BIOSYNTHESIS PROTEIN COBU"/>
    <property type="match status" value="1"/>
</dbReference>
<evidence type="ECO:0000256" key="7">
    <source>
        <dbReference type="ARBA" id="ARBA00007490"/>
    </source>
</evidence>
<feature type="binding site" evidence="16">
    <location>
        <begin position="32"/>
        <end position="34"/>
    </location>
    <ligand>
        <name>GTP</name>
        <dbReference type="ChEBI" id="CHEBI:37565"/>
    </ligand>
</feature>
<comment type="catalytic activity">
    <reaction evidence="2 14">
        <text>adenosylcob(III)inamide phosphate + GTP + H(+) = adenosylcob(III)inamide-GDP + diphosphate</text>
        <dbReference type="Rhea" id="RHEA:22712"/>
        <dbReference type="ChEBI" id="CHEBI:15378"/>
        <dbReference type="ChEBI" id="CHEBI:33019"/>
        <dbReference type="ChEBI" id="CHEBI:37565"/>
        <dbReference type="ChEBI" id="CHEBI:58502"/>
        <dbReference type="ChEBI" id="CHEBI:60487"/>
        <dbReference type="EC" id="2.7.7.62"/>
    </reaction>
</comment>
<organism evidence="17 18">
    <name type="scientific">Pseudogulbenkiania subflava DSM 22618</name>
    <dbReference type="NCBI Taxonomy" id="1123014"/>
    <lineage>
        <taxon>Bacteria</taxon>
        <taxon>Pseudomonadati</taxon>
        <taxon>Pseudomonadota</taxon>
        <taxon>Betaproteobacteria</taxon>
        <taxon>Neisseriales</taxon>
        <taxon>Chromobacteriaceae</taxon>
        <taxon>Pseudogulbenkiania</taxon>
    </lineage>
</organism>
<evidence type="ECO:0000313" key="17">
    <source>
        <dbReference type="EMBL" id="SMF35840.1"/>
    </source>
</evidence>
<comment type="similarity">
    <text evidence="7 14">Belongs to the CobU/CobP family.</text>
</comment>
<keyword evidence="17" id="KW-0548">Nucleotidyltransferase</keyword>
<evidence type="ECO:0000256" key="3">
    <source>
        <dbReference type="ARBA" id="ARBA00001522"/>
    </source>
</evidence>
<evidence type="ECO:0000256" key="2">
    <source>
        <dbReference type="ARBA" id="ARBA00000711"/>
    </source>
</evidence>
<sequence>MTHLISGGARSGKSRFAEQLALAHPGPVAYVATAAVADADFAARVALHRERRPAHWALCEAERGLAAVLTAAAASDTLLLVDCLGMWLMRFCLDDGLDEAEFAREKAALLHALATLPGEIVLVSNEIGWGVVPLGRLSRRFVDELGRLNQDIAALCERVTLVACGLPLVLKAPPEGAASPAFRAAASGCTAPETAAPGGV</sequence>
<dbReference type="GO" id="GO:0005525">
    <property type="term" value="F:GTP binding"/>
    <property type="evidence" value="ECO:0007669"/>
    <property type="project" value="UniProtKB-UniRule"/>
</dbReference>
<keyword evidence="11 14" id="KW-0418">Kinase</keyword>
<accession>A0A1Y6BYA5</accession>
<keyword evidence="8 14" id="KW-0169">Cobalamin biosynthesis</keyword>
<keyword evidence="10 14" id="KW-0547">Nucleotide-binding</keyword>
<keyword evidence="18" id="KW-1185">Reference proteome</keyword>
<keyword evidence="9 14" id="KW-0808">Transferase</keyword>
<evidence type="ECO:0000256" key="5">
    <source>
        <dbReference type="ARBA" id="ARBA00004692"/>
    </source>
</evidence>
<dbReference type="AlphaFoldDB" id="A0A1Y6BYA5"/>
<evidence type="ECO:0000256" key="14">
    <source>
        <dbReference type="PIRNR" id="PIRNR006135"/>
    </source>
</evidence>
<feature type="active site" description="GMP-histidine intermediate" evidence="15">
    <location>
        <position position="48"/>
    </location>
</feature>
<evidence type="ECO:0000256" key="4">
    <source>
        <dbReference type="ARBA" id="ARBA00003889"/>
    </source>
</evidence>
<dbReference type="STRING" id="1123014.SAMN02745746_02759"/>
<dbReference type="GO" id="GO:0009236">
    <property type="term" value="P:cobalamin biosynthetic process"/>
    <property type="evidence" value="ECO:0007669"/>
    <property type="project" value="UniProtKB-UniRule"/>
</dbReference>
<dbReference type="EMBL" id="FXAG01000015">
    <property type="protein sequence ID" value="SMF35840.1"/>
    <property type="molecule type" value="Genomic_DNA"/>
</dbReference>
<evidence type="ECO:0000256" key="6">
    <source>
        <dbReference type="ARBA" id="ARBA00005159"/>
    </source>
</evidence>
<name>A0A1Y6BYA5_9NEIS</name>
<gene>
    <name evidence="17" type="ORF">SAMN02745746_02759</name>
</gene>
<evidence type="ECO:0000256" key="16">
    <source>
        <dbReference type="PIRSR" id="PIRSR006135-2"/>
    </source>
</evidence>
<keyword evidence="12 14" id="KW-0067">ATP-binding</keyword>
<evidence type="ECO:0000256" key="12">
    <source>
        <dbReference type="ARBA" id="ARBA00022840"/>
    </source>
</evidence>
<comment type="pathway">
    <text evidence="6 14">Cofactor biosynthesis; adenosylcobalamin biosynthesis; adenosylcobalamin from cob(II)yrinate a,c-diamide: step 5/7.</text>
</comment>
<dbReference type="Pfam" id="PF02283">
    <property type="entry name" value="CobU"/>
    <property type="match status" value="1"/>
</dbReference>
<protein>
    <recommendedName>
        <fullName evidence="14">Bifunctional adenosylcobalamin biosynthesis protein</fullName>
        <ecNumber evidence="14">2.7.1.156</ecNumber>
        <ecNumber evidence="14">2.7.7.62</ecNumber>
    </recommendedName>
</protein>
<evidence type="ECO:0000256" key="15">
    <source>
        <dbReference type="PIRSR" id="PIRSR006135-1"/>
    </source>
</evidence>
<comment type="pathway">
    <text evidence="5 14">Cofactor biosynthesis; adenosylcobalamin biosynthesis; adenosylcobalamin from cob(II)yrinate a,c-diamide: step 6/7.</text>
</comment>
<feature type="binding site" evidence="16">
    <location>
        <begin position="49"/>
        <end position="52"/>
    </location>
    <ligand>
        <name>GTP</name>
        <dbReference type="ChEBI" id="CHEBI:37565"/>
    </ligand>
</feature>
<feature type="binding site" evidence="16">
    <location>
        <position position="82"/>
    </location>
    <ligand>
        <name>GTP</name>
        <dbReference type="ChEBI" id="CHEBI:37565"/>
    </ligand>
</feature>
<dbReference type="CDD" id="cd00544">
    <property type="entry name" value="CobU"/>
    <property type="match status" value="1"/>
</dbReference>
<comment type="catalytic activity">
    <reaction evidence="3">
        <text>adenosylcob(III)inamide + GTP = adenosylcob(III)inamide phosphate + GDP + H(+)</text>
        <dbReference type="Rhea" id="RHEA:15765"/>
        <dbReference type="ChEBI" id="CHEBI:2480"/>
        <dbReference type="ChEBI" id="CHEBI:15378"/>
        <dbReference type="ChEBI" id="CHEBI:37565"/>
        <dbReference type="ChEBI" id="CHEBI:58189"/>
        <dbReference type="ChEBI" id="CHEBI:58502"/>
        <dbReference type="EC" id="2.7.1.156"/>
    </reaction>
</comment>
<evidence type="ECO:0000256" key="11">
    <source>
        <dbReference type="ARBA" id="ARBA00022777"/>
    </source>
</evidence>
<dbReference type="EC" id="2.7.1.156" evidence="14"/>
<dbReference type="InterPro" id="IPR027417">
    <property type="entry name" value="P-loop_NTPase"/>
</dbReference>
<evidence type="ECO:0000256" key="10">
    <source>
        <dbReference type="ARBA" id="ARBA00022741"/>
    </source>
</evidence>
<dbReference type="GO" id="GO:0008820">
    <property type="term" value="F:cobinamide phosphate guanylyltransferase activity"/>
    <property type="evidence" value="ECO:0007669"/>
    <property type="project" value="UniProtKB-UniRule"/>
</dbReference>
<evidence type="ECO:0000256" key="13">
    <source>
        <dbReference type="ARBA" id="ARBA00023134"/>
    </source>
</evidence>
<comment type="catalytic activity">
    <reaction evidence="1 14">
        <text>adenosylcob(III)inamide + ATP = adenosylcob(III)inamide phosphate + ADP + H(+)</text>
        <dbReference type="Rhea" id="RHEA:15769"/>
        <dbReference type="ChEBI" id="CHEBI:2480"/>
        <dbReference type="ChEBI" id="CHEBI:15378"/>
        <dbReference type="ChEBI" id="CHEBI:30616"/>
        <dbReference type="ChEBI" id="CHEBI:58502"/>
        <dbReference type="ChEBI" id="CHEBI:456216"/>
        <dbReference type="EC" id="2.7.1.156"/>
    </reaction>
</comment>
<dbReference type="SUPFAM" id="SSF52540">
    <property type="entry name" value="P-loop containing nucleoside triphosphate hydrolases"/>
    <property type="match status" value="1"/>
</dbReference>
<dbReference type="GO" id="GO:0043752">
    <property type="term" value="F:adenosylcobinamide kinase activity"/>
    <property type="evidence" value="ECO:0007669"/>
    <property type="project" value="UniProtKB-EC"/>
</dbReference>
<dbReference type="UniPathway" id="UPA00148">
    <property type="reaction ID" value="UER00236"/>
</dbReference>
<dbReference type="InterPro" id="IPR003203">
    <property type="entry name" value="CobU/CobP"/>
</dbReference>